<dbReference type="InterPro" id="IPR029066">
    <property type="entry name" value="PLP-binding_barrel"/>
</dbReference>
<sequence>MTEADTISSRLARMRERIRAVAVRAGRDPDAVQLLPVSKTFGEAAIREAVAAGARRFGENKAQEMRSKYEPLIDCGIEWVMIGHLQTNKAKDVARIASEIQSLDRMDLAMALDRRLQKEGRAMDALVQIKTSTEPSKYGLPPEELPEFLRRVARETPTLRVRGLMTLAINAPDQDAVRACFRTLRELRDRVREEGIGNVELERLSMGMSGDFEIAIEEGSTEVRIGTAIFGGRVYGDSYYWPEDQAVR</sequence>
<evidence type="ECO:0000256" key="3">
    <source>
        <dbReference type="PIRSR" id="PIRSR004848-1"/>
    </source>
</evidence>
<reference evidence="6 7" key="1">
    <citation type="submission" date="2020-07" db="EMBL/GenBank/DDBJ databases">
        <title>Taxonomic revisions and descriptions of new bacterial species based on genomic comparisons in the high-G+C-content subgroup of the family Alcaligenaceae.</title>
        <authorList>
            <person name="Szabo A."/>
            <person name="Felfoldi T."/>
        </authorList>
    </citation>
    <scope>NUCLEOTIDE SEQUENCE [LARGE SCALE GENOMIC DNA]</scope>
    <source>
        <strain evidence="6 7">LMG 24012</strain>
    </source>
</reference>
<comment type="function">
    <text evidence="2">Pyridoxal 5'-phosphate (PLP)-binding protein, which is involved in PLP homeostasis.</text>
</comment>
<dbReference type="AlphaFoldDB" id="A0A853G227"/>
<dbReference type="HAMAP" id="MF_02087">
    <property type="entry name" value="PLP_homeostasis"/>
    <property type="match status" value="1"/>
</dbReference>
<accession>A0A853G227</accession>
<comment type="similarity">
    <text evidence="2 4">Belongs to the pyridoxal phosphate-binding protein YggS/PROSC family.</text>
</comment>
<name>A0A853G227_9BURK</name>
<dbReference type="Gene3D" id="3.20.20.10">
    <property type="entry name" value="Alanine racemase"/>
    <property type="match status" value="1"/>
</dbReference>
<evidence type="ECO:0000256" key="1">
    <source>
        <dbReference type="ARBA" id="ARBA00022898"/>
    </source>
</evidence>
<dbReference type="EMBL" id="JACCEM010000002">
    <property type="protein sequence ID" value="NYT48536.1"/>
    <property type="molecule type" value="Genomic_DNA"/>
</dbReference>
<feature type="modified residue" description="N6-(pyridoxal phosphate)lysine" evidence="2 3">
    <location>
        <position position="39"/>
    </location>
</feature>
<feature type="domain" description="Alanine racemase N-terminal" evidence="5">
    <location>
        <begin position="11"/>
        <end position="233"/>
    </location>
</feature>
<dbReference type="InterPro" id="IPR011078">
    <property type="entry name" value="PyrdxlP_homeostasis"/>
</dbReference>
<evidence type="ECO:0000256" key="4">
    <source>
        <dbReference type="RuleBase" id="RU004514"/>
    </source>
</evidence>
<dbReference type="GO" id="GO:0030170">
    <property type="term" value="F:pyridoxal phosphate binding"/>
    <property type="evidence" value="ECO:0007669"/>
    <property type="project" value="UniProtKB-UniRule"/>
</dbReference>
<dbReference type="Proteomes" id="UP000559809">
    <property type="component" value="Unassembled WGS sequence"/>
</dbReference>
<dbReference type="CDD" id="cd00635">
    <property type="entry name" value="PLPDE_III_YBL036c_like"/>
    <property type="match status" value="1"/>
</dbReference>
<proteinExistence type="inferred from homology"/>
<comment type="caution">
    <text evidence="6">The sequence shown here is derived from an EMBL/GenBank/DDBJ whole genome shotgun (WGS) entry which is preliminary data.</text>
</comment>
<gene>
    <name evidence="6" type="ORF">H0A72_04350</name>
</gene>
<dbReference type="NCBIfam" id="TIGR00044">
    <property type="entry name" value="YggS family pyridoxal phosphate-dependent enzyme"/>
    <property type="match status" value="1"/>
</dbReference>
<keyword evidence="1 2" id="KW-0663">Pyridoxal phosphate</keyword>
<dbReference type="SUPFAM" id="SSF51419">
    <property type="entry name" value="PLP-binding barrel"/>
    <property type="match status" value="1"/>
</dbReference>
<dbReference type="PANTHER" id="PTHR10146:SF14">
    <property type="entry name" value="PYRIDOXAL PHOSPHATE HOMEOSTASIS PROTEIN"/>
    <property type="match status" value="1"/>
</dbReference>
<comment type="cofactor">
    <cofactor evidence="3">
        <name>pyridoxal 5'-phosphate</name>
        <dbReference type="ChEBI" id="CHEBI:597326"/>
    </cofactor>
</comment>
<dbReference type="RefSeq" id="WP_180153828.1">
    <property type="nucleotide sequence ID" value="NZ_JACCEM010000002.1"/>
</dbReference>
<dbReference type="PANTHER" id="PTHR10146">
    <property type="entry name" value="PROLINE SYNTHETASE CO-TRANSCRIBED BACTERIAL HOMOLOG PROTEIN"/>
    <property type="match status" value="1"/>
</dbReference>
<evidence type="ECO:0000313" key="7">
    <source>
        <dbReference type="Proteomes" id="UP000559809"/>
    </source>
</evidence>
<protein>
    <recommendedName>
        <fullName evidence="2">Pyridoxal phosphate homeostasis protein</fullName>
        <shortName evidence="2">PLP homeostasis protein</shortName>
    </recommendedName>
</protein>
<dbReference type="FunFam" id="3.20.20.10:FF:000018">
    <property type="entry name" value="Pyridoxal phosphate homeostasis protein"/>
    <property type="match status" value="1"/>
</dbReference>
<keyword evidence="7" id="KW-1185">Reference proteome</keyword>
<dbReference type="Pfam" id="PF01168">
    <property type="entry name" value="Ala_racemase_N"/>
    <property type="match status" value="1"/>
</dbReference>
<evidence type="ECO:0000259" key="5">
    <source>
        <dbReference type="Pfam" id="PF01168"/>
    </source>
</evidence>
<dbReference type="PIRSF" id="PIRSF004848">
    <property type="entry name" value="YBL036c_PLPDEIII"/>
    <property type="match status" value="1"/>
</dbReference>
<evidence type="ECO:0000313" key="6">
    <source>
        <dbReference type="EMBL" id="NYT48536.1"/>
    </source>
</evidence>
<organism evidence="6 7">
    <name type="scientific">Parapusillimonas granuli</name>
    <dbReference type="NCBI Taxonomy" id="380911"/>
    <lineage>
        <taxon>Bacteria</taxon>
        <taxon>Pseudomonadati</taxon>
        <taxon>Pseudomonadota</taxon>
        <taxon>Betaproteobacteria</taxon>
        <taxon>Burkholderiales</taxon>
        <taxon>Alcaligenaceae</taxon>
        <taxon>Parapusillimonas</taxon>
    </lineage>
</organism>
<evidence type="ECO:0000256" key="2">
    <source>
        <dbReference type="HAMAP-Rule" id="MF_02087"/>
    </source>
</evidence>
<dbReference type="InterPro" id="IPR001608">
    <property type="entry name" value="Ala_racemase_N"/>
</dbReference>